<sequence>MVVFGSLLAALLSLTVIGCIHEPSFPNSPQIEFQGFNRSTLKGGTGVGQQPRDSVLISITFKDGDEDLGNTLPLNAHDSAGYMQAGGWGNYKIRAFRLENNQYKEQSTGENNFLLFPRLSREGQKGPIEGTIDLKQIYYHGPSFKKYPTKYRIQIRDRALNGSNEIETDTISVPYPY</sequence>
<evidence type="ECO:0000313" key="2">
    <source>
        <dbReference type="Proteomes" id="UP000274271"/>
    </source>
</evidence>
<proteinExistence type="predicted"/>
<dbReference type="EMBL" id="RQJP01000002">
    <property type="protein sequence ID" value="RRB15611.1"/>
    <property type="molecule type" value="Genomic_DNA"/>
</dbReference>
<reference evidence="1 2" key="1">
    <citation type="submission" date="2018-11" db="EMBL/GenBank/DDBJ databases">
        <authorList>
            <person name="Zhou Z."/>
            <person name="Wang G."/>
        </authorList>
    </citation>
    <scope>NUCLEOTIDE SEQUENCE [LARGE SCALE GENOMIC DNA]</scope>
    <source>
        <strain evidence="1 2">KCTC42998</strain>
    </source>
</reference>
<dbReference type="AlphaFoldDB" id="A0A3P1CQV2"/>
<dbReference type="Proteomes" id="UP000274271">
    <property type="component" value="Unassembled WGS sequence"/>
</dbReference>
<organism evidence="1 2">
    <name type="scientific">Larkinella knui</name>
    <dbReference type="NCBI Taxonomy" id="2025310"/>
    <lineage>
        <taxon>Bacteria</taxon>
        <taxon>Pseudomonadati</taxon>
        <taxon>Bacteroidota</taxon>
        <taxon>Cytophagia</taxon>
        <taxon>Cytophagales</taxon>
        <taxon>Spirosomataceae</taxon>
        <taxon>Larkinella</taxon>
    </lineage>
</organism>
<gene>
    <name evidence="1" type="ORF">EHT87_09630</name>
</gene>
<evidence type="ECO:0000313" key="1">
    <source>
        <dbReference type="EMBL" id="RRB15611.1"/>
    </source>
</evidence>
<name>A0A3P1CQV2_9BACT</name>
<keyword evidence="2" id="KW-1185">Reference proteome</keyword>
<dbReference type="OrthoDB" id="980982at2"/>
<comment type="caution">
    <text evidence="1">The sequence shown here is derived from an EMBL/GenBank/DDBJ whole genome shotgun (WGS) entry which is preliminary data.</text>
</comment>
<accession>A0A3P1CQV2</accession>
<protein>
    <submittedName>
        <fullName evidence="1">Uncharacterized protein</fullName>
    </submittedName>
</protein>